<keyword evidence="4" id="KW-1185">Reference proteome</keyword>
<feature type="transmembrane region" description="Helical" evidence="2">
    <location>
        <begin position="228"/>
        <end position="251"/>
    </location>
</feature>
<accession>A0A7W7CHA9</accession>
<sequence length="512" mass="53942">MLTELFRDMAASALNPLLELLGNTLLTTPTPASVPRIGQLWQSSWEIVLACYGLLVVVAGIQLMAYQTLQTRSSAQEILPRLLTGFLASALSLFVAVKAIELANALSAAVMGPGVNPTEAADALKLLLLNPAFGMSIIQALLMIAVAIGVIAVLLTYIVRVALTVILIVAAPLLLMGHALSVSDGIAVWWWRAFGGCLAVQLAQSLTLITALRVILAPGFTVFGPTTGGLVNLLVGLALLYILVKIPFWIFKPLKLSQGRSLVGGLLRAYIIGKTFGVVSGRRRSTASSGTRSAAPRPQPGAVSEPPWPMAIRQWGGLAGIGGPEAIARRLREQRATALAHRQPASRVGAVRFQQHAPQTPTHDLAPRHASEAPTMTQFQAPVPDRPTTAKPIAQTAVTPSPLRFQTASVPVPAPVRVPTAAVPTHLRFQPATPEPLPQPRTADAAPAAPVFGHPAVAPLVRRARAHTPAPPLFQPQPGAPENSASSPDRAAPAVVFHPPQSAPRTRPGGEK</sequence>
<proteinExistence type="predicted"/>
<dbReference type="EMBL" id="JACHMH010000001">
    <property type="protein sequence ID" value="MBB4679489.1"/>
    <property type="molecule type" value="Genomic_DNA"/>
</dbReference>
<dbReference type="Pfam" id="PF19590">
    <property type="entry name" value="TrbL_3"/>
    <property type="match status" value="1"/>
</dbReference>
<dbReference type="AlphaFoldDB" id="A0A7W7CHA9"/>
<feature type="transmembrane region" description="Helical" evidence="2">
    <location>
        <begin position="161"/>
        <end position="181"/>
    </location>
</feature>
<feature type="transmembrane region" description="Helical" evidence="2">
    <location>
        <begin position="78"/>
        <end position="97"/>
    </location>
</feature>
<dbReference type="InterPro" id="IPR045782">
    <property type="entry name" value="TrbL_3"/>
</dbReference>
<evidence type="ECO:0000313" key="3">
    <source>
        <dbReference type="EMBL" id="MBB4679489.1"/>
    </source>
</evidence>
<organism evidence="3 4">
    <name type="scientific">Crossiella cryophila</name>
    <dbReference type="NCBI Taxonomy" id="43355"/>
    <lineage>
        <taxon>Bacteria</taxon>
        <taxon>Bacillati</taxon>
        <taxon>Actinomycetota</taxon>
        <taxon>Actinomycetes</taxon>
        <taxon>Pseudonocardiales</taxon>
        <taxon>Pseudonocardiaceae</taxon>
        <taxon>Crossiella</taxon>
    </lineage>
</organism>
<keyword evidence="2" id="KW-1133">Transmembrane helix</keyword>
<feature type="compositionally biased region" description="Low complexity" evidence="1">
    <location>
        <begin position="286"/>
        <end position="296"/>
    </location>
</feature>
<feature type="region of interest" description="Disordered" evidence="1">
    <location>
        <begin position="283"/>
        <end position="307"/>
    </location>
</feature>
<feature type="compositionally biased region" description="Pro residues" evidence="1">
    <location>
        <begin position="469"/>
        <end position="479"/>
    </location>
</feature>
<dbReference type="RefSeq" id="WP_185005230.1">
    <property type="nucleotide sequence ID" value="NZ_BAAAUI010000001.1"/>
</dbReference>
<dbReference type="Proteomes" id="UP000533598">
    <property type="component" value="Unassembled WGS sequence"/>
</dbReference>
<keyword evidence="2" id="KW-0472">Membrane</keyword>
<keyword evidence="2" id="KW-0812">Transmembrane</keyword>
<evidence type="ECO:0000313" key="4">
    <source>
        <dbReference type="Proteomes" id="UP000533598"/>
    </source>
</evidence>
<reference evidence="3 4" key="1">
    <citation type="submission" date="2020-08" db="EMBL/GenBank/DDBJ databases">
        <title>Sequencing the genomes of 1000 actinobacteria strains.</title>
        <authorList>
            <person name="Klenk H.-P."/>
        </authorList>
    </citation>
    <scope>NUCLEOTIDE SEQUENCE [LARGE SCALE GENOMIC DNA]</scope>
    <source>
        <strain evidence="3 4">DSM 44230</strain>
    </source>
</reference>
<protein>
    <submittedName>
        <fullName evidence="3">Uncharacterized protein</fullName>
    </submittedName>
</protein>
<evidence type="ECO:0000256" key="2">
    <source>
        <dbReference type="SAM" id="Phobius"/>
    </source>
</evidence>
<comment type="caution">
    <text evidence="3">The sequence shown here is derived from an EMBL/GenBank/DDBJ whole genome shotgun (WGS) entry which is preliminary data.</text>
</comment>
<feature type="transmembrane region" description="Helical" evidence="2">
    <location>
        <begin position="193"/>
        <end position="216"/>
    </location>
</feature>
<gene>
    <name evidence="3" type="ORF">HNR67_005607</name>
</gene>
<evidence type="ECO:0000256" key="1">
    <source>
        <dbReference type="SAM" id="MobiDB-lite"/>
    </source>
</evidence>
<feature type="region of interest" description="Disordered" evidence="1">
    <location>
        <begin position="466"/>
        <end position="512"/>
    </location>
</feature>
<feature type="transmembrane region" description="Helical" evidence="2">
    <location>
        <begin position="47"/>
        <end position="66"/>
    </location>
</feature>
<name>A0A7W7CHA9_9PSEU</name>
<feature type="transmembrane region" description="Helical" evidence="2">
    <location>
        <begin position="132"/>
        <end position="154"/>
    </location>
</feature>